<keyword evidence="3" id="KW-1185">Reference proteome</keyword>
<protein>
    <submittedName>
        <fullName evidence="2">Uncharacterized protein</fullName>
    </submittedName>
</protein>
<dbReference type="Proteomes" id="UP000724874">
    <property type="component" value="Unassembled WGS sequence"/>
</dbReference>
<comment type="caution">
    <text evidence="2">The sequence shown here is derived from an EMBL/GenBank/DDBJ whole genome shotgun (WGS) entry which is preliminary data.</text>
</comment>
<feature type="compositionally biased region" description="Basic and acidic residues" evidence="1">
    <location>
        <begin position="102"/>
        <end position="113"/>
    </location>
</feature>
<organism evidence="2 3">
    <name type="scientific">Gymnopilus junonius</name>
    <name type="common">Spectacular rustgill mushroom</name>
    <name type="synonym">Gymnopilus spectabilis subsp. junonius</name>
    <dbReference type="NCBI Taxonomy" id="109634"/>
    <lineage>
        <taxon>Eukaryota</taxon>
        <taxon>Fungi</taxon>
        <taxon>Dikarya</taxon>
        <taxon>Basidiomycota</taxon>
        <taxon>Agaricomycotina</taxon>
        <taxon>Agaricomycetes</taxon>
        <taxon>Agaricomycetidae</taxon>
        <taxon>Agaricales</taxon>
        <taxon>Agaricineae</taxon>
        <taxon>Hymenogastraceae</taxon>
        <taxon>Gymnopilus</taxon>
    </lineage>
</organism>
<name>A0A9P5NPD0_GYMJU</name>
<proteinExistence type="predicted"/>
<dbReference type="AlphaFoldDB" id="A0A9P5NPD0"/>
<gene>
    <name evidence="2" type="ORF">CPB84DRAFT_1035692</name>
</gene>
<evidence type="ECO:0000313" key="3">
    <source>
        <dbReference type="Proteomes" id="UP000724874"/>
    </source>
</evidence>
<dbReference type="EMBL" id="JADNYJ010000047">
    <property type="protein sequence ID" value="KAF8900494.1"/>
    <property type="molecule type" value="Genomic_DNA"/>
</dbReference>
<evidence type="ECO:0000313" key="2">
    <source>
        <dbReference type="EMBL" id="KAF8900494.1"/>
    </source>
</evidence>
<evidence type="ECO:0000256" key="1">
    <source>
        <dbReference type="SAM" id="MobiDB-lite"/>
    </source>
</evidence>
<feature type="compositionally biased region" description="Polar residues" evidence="1">
    <location>
        <begin position="131"/>
        <end position="150"/>
    </location>
</feature>
<accession>A0A9P5NPD0</accession>
<feature type="region of interest" description="Disordered" evidence="1">
    <location>
        <begin position="96"/>
        <end position="150"/>
    </location>
</feature>
<sequence>MVDRYEILRPSHFIQSGLLLSFKKGKEKIKTKAKRTGAQQQGYTFDAFTMILACASVCMTVVENEAIKIDGGERRKLCAFRHLLETREKRVCQLQNARRRTKYPDKGKREPRTSEGMTDQQARFDFEAGNATGSGTWSNIGSKVTSASPV</sequence>
<reference evidence="2" key="1">
    <citation type="submission" date="2020-11" db="EMBL/GenBank/DDBJ databases">
        <authorList>
            <consortium name="DOE Joint Genome Institute"/>
            <person name="Ahrendt S."/>
            <person name="Riley R."/>
            <person name="Andreopoulos W."/>
            <person name="LaButti K."/>
            <person name="Pangilinan J."/>
            <person name="Ruiz-duenas F.J."/>
            <person name="Barrasa J.M."/>
            <person name="Sanchez-Garcia M."/>
            <person name="Camarero S."/>
            <person name="Miyauchi S."/>
            <person name="Serrano A."/>
            <person name="Linde D."/>
            <person name="Babiker R."/>
            <person name="Drula E."/>
            <person name="Ayuso-Fernandez I."/>
            <person name="Pacheco R."/>
            <person name="Padilla G."/>
            <person name="Ferreira P."/>
            <person name="Barriuso J."/>
            <person name="Kellner H."/>
            <person name="Castanera R."/>
            <person name="Alfaro M."/>
            <person name="Ramirez L."/>
            <person name="Pisabarro A.G."/>
            <person name="Kuo A."/>
            <person name="Tritt A."/>
            <person name="Lipzen A."/>
            <person name="He G."/>
            <person name="Yan M."/>
            <person name="Ng V."/>
            <person name="Cullen D."/>
            <person name="Martin F."/>
            <person name="Rosso M.-N."/>
            <person name="Henrissat B."/>
            <person name="Hibbett D."/>
            <person name="Martinez A.T."/>
            <person name="Grigoriev I.V."/>
        </authorList>
    </citation>
    <scope>NUCLEOTIDE SEQUENCE</scope>
    <source>
        <strain evidence="2">AH 44721</strain>
    </source>
</reference>